<dbReference type="Pfam" id="PF05015">
    <property type="entry name" value="HigB-like_toxin"/>
    <property type="match status" value="1"/>
</dbReference>
<sequence length="104" mass="12203">MEIKYADKSMMKILEDDRIIRKKRGDIAEKLIRRMSDLRVADNLSQITHLPSPRRHKLTGNWEGCWGIDVSKNQRLIVRPIGNFDPDDLTTITTIRIESIEDYH</sequence>
<proteinExistence type="predicted"/>
<gene>
    <name evidence="1" type="ORF">QNJ86_05480</name>
</gene>
<organism evidence="1 2">
    <name type="scientific">Gordonibacter faecis</name>
    <dbReference type="NCBI Taxonomy" id="3047475"/>
    <lineage>
        <taxon>Bacteria</taxon>
        <taxon>Bacillati</taxon>
        <taxon>Actinomycetota</taxon>
        <taxon>Coriobacteriia</taxon>
        <taxon>Eggerthellales</taxon>
        <taxon>Eggerthellaceae</taxon>
        <taxon>Gordonibacter</taxon>
    </lineage>
</organism>
<protein>
    <submittedName>
        <fullName evidence="1">Type II toxin-antitoxin system RelE/ParE family toxin</fullName>
    </submittedName>
</protein>
<name>A0ABT7DLG0_9ACTN</name>
<dbReference type="RefSeq" id="WP_283831595.1">
    <property type="nucleotide sequence ID" value="NZ_JASJEU010000012.1"/>
</dbReference>
<dbReference type="Gene3D" id="3.30.2310.20">
    <property type="entry name" value="RelE-like"/>
    <property type="match status" value="1"/>
</dbReference>
<keyword evidence="2" id="KW-1185">Reference proteome</keyword>
<accession>A0ABT7DLG0</accession>
<reference evidence="1 2" key="1">
    <citation type="submission" date="2023-05" db="EMBL/GenBank/DDBJ databases">
        <title>Gordonibacter KGMB12511T sp. nov., isolated from faeces of healthy Korean.</title>
        <authorList>
            <person name="Kim H.S."/>
            <person name="Kim J.-S."/>
            <person name="Suh M.K."/>
            <person name="Eom M.K."/>
            <person name="Do H.E."/>
            <person name="Lee J.-S."/>
        </authorList>
    </citation>
    <scope>NUCLEOTIDE SEQUENCE [LARGE SCALE GENOMIC DNA]</scope>
    <source>
        <strain evidence="1 2">KGMB12511</strain>
    </source>
</reference>
<evidence type="ECO:0000313" key="1">
    <source>
        <dbReference type="EMBL" id="MDJ1650242.1"/>
    </source>
</evidence>
<dbReference type="EMBL" id="JASJEU010000012">
    <property type="protein sequence ID" value="MDJ1650242.1"/>
    <property type="molecule type" value="Genomic_DNA"/>
</dbReference>
<dbReference type="InterPro" id="IPR007711">
    <property type="entry name" value="HigB-1"/>
</dbReference>
<dbReference type="InterPro" id="IPR035093">
    <property type="entry name" value="RelE/ParE_toxin_dom_sf"/>
</dbReference>
<dbReference type="Proteomes" id="UP001232750">
    <property type="component" value="Unassembled WGS sequence"/>
</dbReference>
<evidence type="ECO:0000313" key="2">
    <source>
        <dbReference type="Proteomes" id="UP001232750"/>
    </source>
</evidence>
<comment type="caution">
    <text evidence="1">The sequence shown here is derived from an EMBL/GenBank/DDBJ whole genome shotgun (WGS) entry which is preliminary data.</text>
</comment>
<dbReference type="SUPFAM" id="SSF143011">
    <property type="entry name" value="RelE-like"/>
    <property type="match status" value="1"/>
</dbReference>